<gene>
    <name evidence="4" type="ORF">EDM56_05430</name>
</gene>
<feature type="region of interest" description="Disordered" evidence="1">
    <location>
        <begin position="22"/>
        <end position="58"/>
    </location>
</feature>
<feature type="domain" description="GerMN" evidence="3">
    <location>
        <begin position="62"/>
        <end position="169"/>
    </location>
</feature>
<proteinExistence type="predicted"/>
<evidence type="ECO:0000313" key="4">
    <source>
        <dbReference type="EMBL" id="RNB91531.1"/>
    </source>
</evidence>
<dbReference type="OrthoDB" id="1954033at2"/>
<evidence type="ECO:0000259" key="3">
    <source>
        <dbReference type="Pfam" id="PF10646"/>
    </source>
</evidence>
<dbReference type="EMBL" id="RHHQ01000005">
    <property type="protein sequence ID" value="RNB91531.1"/>
    <property type="molecule type" value="Genomic_DNA"/>
</dbReference>
<name>A0A3M8DW04_9BACL</name>
<evidence type="ECO:0000256" key="2">
    <source>
        <dbReference type="SAM" id="SignalP"/>
    </source>
</evidence>
<dbReference type="InterPro" id="IPR019606">
    <property type="entry name" value="GerMN"/>
</dbReference>
<keyword evidence="2" id="KW-0732">Signal</keyword>
<accession>A0A3M8DW04</accession>
<comment type="caution">
    <text evidence="4">The sequence shown here is derived from an EMBL/GenBank/DDBJ whole genome shotgun (WGS) entry which is preliminary data.</text>
</comment>
<sequence length="183" mass="20277">MRTGRLLLPVLAAMLLMSACGTGTTPQTQTPPGTETPAGEQNSGTGQTTAPKPEEQKQKVLVYYSDDNLTKMEKEEHEITFEKDDEKYKKAMELLGKPANKGDQPLWANFAFHSITINKGELTIDADSKNQYNMGSTGEMMAIEALRMTMFQFPEVQTIHIIQDGKPVESLMGHVDVSEPITR</sequence>
<dbReference type="Pfam" id="PF10646">
    <property type="entry name" value="Germane"/>
    <property type="match status" value="1"/>
</dbReference>
<protein>
    <submittedName>
        <fullName evidence="4">Spore gernimation protein</fullName>
    </submittedName>
</protein>
<feature type="signal peptide" evidence="2">
    <location>
        <begin position="1"/>
        <end position="21"/>
    </location>
</feature>
<keyword evidence="5" id="KW-1185">Reference proteome</keyword>
<evidence type="ECO:0000256" key="1">
    <source>
        <dbReference type="SAM" id="MobiDB-lite"/>
    </source>
</evidence>
<organism evidence="4 5">
    <name type="scientific">Brevibacillus fluminis</name>
    <dbReference type="NCBI Taxonomy" id="511487"/>
    <lineage>
        <taxon>Bacteria</taxon>
        <taxon>Bacillati</taxon>
        <taxon>Bacillota</taxon>
        <taxon>Bacilli</taxon>
        <taxon>Bacillales</taxon>
        <taxon>Paenibacillaceae</taxon>
        <taxon>Brevibacillus</taxon>
    </lineage>
</organism>
<dbReference type="AlphaFoldDB" id="A0A3M8DW04"/>
<dbReference type="PROSITE" id="PS51257">
    <property type="entry name" value="PROKAR_LIPOPROTEIN"/>
    <property type="match status" value="1"/>
</dbReference>
<dbReference type="Proteomes" id="UP000271031">
    <property type="component" value="Unassembled WGS sequence"/>
</dbReference>
<feature type="compositionally biased region" description="Low complexity" evidence="1">
    <location>
        <begin position="22"/>
        <end position="41"/>
    </location>
</feature>
<evidence type="ECO:0000313" key="5">
    <source>
        <dbReference type="Proteomes" id="UP000271031"/>
    </source>
</evidence>
<feature type="chain" id="PRO_5038361991" evidence="2">
    <location>
        <begin position="22"/>
        <end position="183"/>
    </location>
</feature>
<reference evidence="4 5" key="1">
    <citation type="submission" date="2018-10" db="EMBL/GenBank/DDBJ databases">
        <title>Phylogenomics of Brevibacillus.</title>
        <authorList>
            <person name="Dunlap C."/>
        </authorList>
    </citation>
    <scope>NUCLEOTIDE SEQUENCE [LARGE SCALE GENOMIC DNA]</scope>
    <source>
        <strain evidence="4 5">JCM 15716</strain>
    </source>
</reference>